<dbReference type="STRING" id="1255043.TVNIR_2438"/>
<proteinExistence type="predicted"/>
<name>L0E0C2_THIND</name>
<dbReference type="Gene3D" id="1.10.1660.10">
    <property type="match status" value="1"/>
</dbReference>
<accession>L0E0C2</accession>
<dbReference type="PATRIC" id="fig|1255043.3.peg.2460"/>
<dbReference type="PANTHER" id="PTHR30204:SF94">
    <property type="entry name" value="HEAVY METAL-DEPENDENT TRANSCRIPTIONAL REGULATOR HI_0293-RELATED"/>
    <property type="match status" value="1"/>
</dbReference>
<dbReference type="KEGG" id="tni:TVNIR_2438"/>
<dbReference type="Pfam" id="PF09278">
    <property type="entry name" value="MerR-DNA-bind"/>
    <property type="match status" value="1"/>
</dbReference>
<dbReference type="AlphaFoldDB" id="L0E0C2"/>
<feature type="domain" description="HTH merR-type" evidence="4">
    <location>
        <begin position="1"/>
        <end position="69"/>
    </location>
</feature>
<dbReference type="GO" id="GO:0003700">
    <property type="term" value="F:DNA-binding transcription factor activity"/>
    <property type="evidence" value="ECO:0007669"/>
    <property type="project" value="InterPro"/>
</dbReference>
<dbReference type="SUPFAM" id="SSF46955">
    <property type="entry name" value="Putative DNA-binding domain"/>
    <property type="match status" value="1"/>
</dbReference>
<dbReference type="InterPro" id="IPR009061">
    <property type="entry name" value="DNA-bd_dom_put_sf"/>
</dbReference>
<dbReference type="PROSITE" id="PS50937">
    <property type="entry name" value="HTH_MERR_2"/>
    <property type="match status" value="1"/>
</dbReference>
<evidence type="ECO:0000256" key="1">
    <source>
        <dbReference type="ARBA" id="ARBA00023015"/>
    </source>
</evidence>
<keyword evidence="1" id="KW-0805">Transcription regulation</keyword>
<gene>
    <name evidence="5" type="primary">zntR [C]</name>
    <name evidence="5" type="ordered locus">TVNIR_2438</name>
</gene>
<protein>
    <submittedName>
        <fullName evidence="5">Transcriptional regulator, MerR family</fullName>
    </submittedName>
</protein>
<dbReference type="SMART" id="SM00422">
    <property type="entry name" value="HTH_MERR"/>
    <property type="match status" value="1"/>
</dbReference>
<evidence type="ECO:0000256" key="3">
    <source>
        <dbReference type="ARBA" id="ARBA00023163"/>
    </source>
</evidence>
<organism evidence="5 6">
    <name type="scientific">Thioalkalivibrio nitratireducens (strain DSM 14787 / UNIQEM 213 / ALEN2)</name>
    <dbReference type="NCBI Taxonomy" id="1255043"/>
    <lineage>
        <taxon>Bacteria</taxon>
        <taxon>Pseudomonadati</taxon>
        <taxon>Pseudomonadota</taxon>
        <taxon>Gammaproteobacteria</taxon>
        <taxon>Chromatiales</taxon>
        <taxon>Ectothiorhodospiraceae</taxon>
        <taxon>Thioalkalivibrio</taxon>
    </lineage>
</organism>
<dbReference type="eggNOG" id="COG0789">
    <property type="taxonomic scope" value="Bacteria"/>
</dbReference>
<sequence length="137" mass="15407">MRIGEVARLSGCSPETIRHYEKLGLLETPLRSTSGYRRYDVAAVDRLGFIRHGRELGLDLRAIGELLALADHPDADCRAVDRIASRHLERIEARIASLQQLAEELRAMVTQCRGGRVAECRIIEALFRRGTEIQSPE</sequence>
<evidence type="ECO:0000256" key="2">
    <source>
        <dbReference type="ARBA" id="ARBA00023125"/>
    </source>
</evidence>
<evidence type="ECO:0000313" key="5">
    <source>
        <dbReference type="EMBL" id="AGA34081.1"/>
    </source>
</evidence>
<dbReference type="Proteomes" id="UP000010809">
    <property type="component" value="Chromosome"/>
</dbReference>
<dbReference type="InterPro" id="IPR015358">
    <property type="entry name" value="Tscrpt_reg_MerR_DNA-bd"/>
</dbReference>
<reference evidence="5" key="1">
    <citation type="submission" date="2015-12" db="EMBL/GenBank/DDBJ databases">
        <authorList>
            <person name="Tikhonova T.V."/>
            <person name="Pavlov A.R."/>
            <person name="Beletsky A.V."/>
            <person name="Mardanov A.V."/>
            <person name="Sorokin D.Y."/>
            <person name="Ravin N.V."/>
            <person name="Popov V.O."/>
        </authorList>
    </citation>
    <scope>NUCLEOTIDE SEQUENCE</scope>
    <source>
        <strain evidence="5">DSM 14787</strain>
    </source>
</reference>
<dbReference type="PROSITE" id="PS00552">
    <property type="entry name" value="HTH_MERR_1"/>
    <property type="match status" value="1"/>
</dbReference>
<keyword evidence="6" id="KW-1185">Reference proteome</keyword>
<dbReference type="PRINTS" id="PR00040">
    <property type="entry name" value="HTHMERR"/>
</dbReference>
<dbReference type="Pfam" id="PF00376">
    <property type="entry name" value="MerR"/>
    <property type="match status" value="1"/>
</dbReference>
<evidence type="ECO:0000313" key="6">
    <source>
        <dbReference type="Proteomes" id="UP000010809"/>
    </source>
</evidence>
<dbReference type="GO" id="GO:0003677">
    <property type="term" value="F:DNA binding"/>
    <property type="evidence" value="ECO:0007669"/>
    <property type="project" value="UniProtKB-KW"/>
</dbReference>
<dbReference type="EMBL" id="CP003989">
    <property type="protein sequence ID" value="AGA34081.1"/>
    <property type="molecule type" value="Genomic_DNA"/>
</dbReference>
<dbReference type="HOGENOM" id="CLU_060077_2_0_6"/>
<keyword evidence="3" id="KW-0804">Transcription</keyword>
<keyword evidence="2" id="KW-0238">DNA-binding</keyword>
<dbReference type="InterPro" id="IPR000551">
    <property type="entry name" value="MerR-type_HTH_dom"/>
</dbReference>
<dbReference type="CDD" id="cd04785">
    <property type="entry name" value="HTH_CadR-PbrR-like"/>
    <property type="match status" value="1"/>
</dbReference>
<evidence type="ECO:0000259" key="4">
    <source>
        <dbReference type="PROSITE" id="PS50937"/>
    </source>
</evidence>
<dbReference type="PANTHER" id="PTHR30204">
    <property type="entry name" value="REDOX-CYCLING DRUG-SENSING TRANSCRIPTIONAL ACTIVATOR SOXR"/>
    <property type="match status" value="1"/>
</dbReference>
<dbReference type="InterPro" id="IPR047057">
    <property type="entry name" value="MerR_fam"/>
</dbReference>